<protein>
    <submittedName>
        <fullName evidence="1">Uncharacterized N-acetyltransferase YbbJ</fullName>
    </submittedName>
</protein>
<sequence length="153" mass="17905">MELRFYDESYQQEVEAYQLLDLSFTALPNACLRVSQKRVDYRPILGIENDKIVCFFVLDSGNDKFKYSDNSRSLLLRAFSTDSRETRKGYARQSLLLLPKFLKTNYPTYNEIVLGVNEYNQVATYLYANLNFVDTKTRFLGKKGYQKIMSLKV</sequence>
<dbReference type="STRING" id="1364.LP2241_30564"/>
<reference evidence="2" key="1">
    <citation type="submission" date="2015-01" db="EMBL/GenBank/DDBJ databases">
        <authorList>
            <person name="Andreevskaya M."/>
        </authorList>
    </citation>
    <scope>NUCLEOTIDE SEQUENCE [LARGE SCALE GENOMIC DNA]</scope>
    <source>
        <strain evidence="2">MKFS47</strain>
    </source>
</reference>
<accession>A0A0D6DZ54</accession>
<dbReference type="RefSeq" id="WP_047915825.1">
    <property type="nucleotide sequence ID" value="NZ_LN774769.1"/>
</dbReference>
<dbReference type="AlphaFoldDB" id="A0A0D6DZ54"/>
<dbReference type="EMBL" id="LN774769">
    <property type="protein sequence ID" value="CEN28754.1"/>
    <property type="molecule type" value="Genomic_DNA"/>
</dbReference>
<gene>
    <name evidence="1" type="primary">ybbJ</name>
    <name evidence="1" type="ORF">LACPI_1554</name>
</gene>
<proteinExistence type="predicted"/>
<evidence type="ECO:0000313" key="2">
    <source>
        <dbReference type="Proteomes" id="UP000033166"/>
    </source>
</evidence>
<dbReference type="InterPro" id="IPR016181">
    <property type="entry name" value="Acyl_CoA_acyltransferase"/>
</dbReference>
<evidence type="ECO:0000313" key="1">
    <source>
        <dbReference type="EMBL" id="CEN28754.1"/>
    </source>
</evidence>
<name>A0A0D6DZ54_9LACT</name>
<dbReference type="Gene3D" id="3.40.630.30">
    <property type="match status" value="1"/>
</dbReference>
<dbReference type="GO" id="GO:0016740">
    <property type="term" value="F:transferase activity"/>
    <property type="evidence" value="ECO:0007669"/>
    <property type="project" value="UniProtKB-KW"/>
</dbReference>
<keyword evidence="1" id="KW-0808">Transferase</keyword>
<dbReference type="SUPFAM" id="SSF55729">
    <property type="entry name" value="Acyl-CoA N-acyltransferases (Nat)"/>
    <property type="match status" value="1"/>
</dbReference>
<organism evidence="1 2">
    <name type="scientific">Pseudolactococcus piscium MKFS47</name>
    <dbReference type="NCBI Taxonomy" id="297352"/>
    <lineage>
        <taxon>Bacteria</taxon>
        <taxon>Bacillati</taxon>
        <taxon>Bacillota</taxon>
        <taxon>Bacilli</taxon>
        <taxon>Lactobacillales</taxon>
        <taxon>Streptococcaceae</taxon>
        <taxon>Pseudolactococcus</taxon>
    </lineage>
</organism>
<dbReference type="Proteomes" id="UP000033166">
    <property type="component" value="Chromosome I"/>
</dbReference>
<dbReference type="KEGG" id="lpk:LACPI_1554"/>
<dbReference type="HOGENOM" id="CLU_111226_2_0_9"/>